<evidence type="ECO:0000313" key="6">
    <source>
        <dbReference type="EMBL" id="KZM74669.1"/>
    </source>
</evidence>
<dbReference type="EMBL" id="LWGR01000004">
    <property type="protein sequence ID" value="KZM74669.1"/>
    <property type="molecule type" value="Genomic_DNA"/>
</dbReference>
<dbReference type="InterPro" id="IPR036390">
    <property type="entry name" value="WH_DNA-bd_sf"/>
</dbReference>
<dbReference type="CDD" id="cd00038">
    <property type="entry name" value="CAP_ED"/>
    <property type="match status" value="1"/>
</dbReference>
<dbReference type="GO" id="GO:0003677">
    <property type="term" value="F:DNA binding"/>
    <property type="evidence" value="ECO:0007669"/>
    <property type="project" value="UniProtKB-KW"/>
</dbReference>
<dbReference type="InterPro" id="IPR000595">
    <property type="entry name" value="cNMP-bd_dom"/>
</dbReference>
<dbReference type="RefSeq" id="WP_067586073.1">
    <property type="nucleotide sequence ID" value="NZ_JABMCZ010000005.1"/>
</dbReference>
<gene>
    <name evidence="6" type="ORF">AWN90_21640</name>
</gene>
<keyword evidence="2" id="KW-0238">DNA-binding</keyword>
<evidence type="ECO:0000259" key="4">
    <source>
        <dbReference type="PROSITE" id="PS50042"/>
    </source>
</evidence>
<dbReference type="SMART" id="SM00100">
    <property type="entry name" value="cNMP"/>
    <property type="match status" value="1"/>
</dbReference>
<dbReference type="InterPro" id="IPR014710">
    <property type="entry name" value="RmlC-like_jellyroll"/>
</dbReference>
<proteinExistence type="predicted"/>
<dbReference type="Pfam" id="PF00027">
    <property type="entry name" value="cNMP_binding"/>
    <property type="match status" value="1"/>
</dbReference>
<evidence type="ECO:0000256" key="1">
    <source>
        <dbReference type="ARBA" id="ARBA00023015"/>
    </source>
</evidence>
<reference evidence="6 7" key="1">
    <citation type="submission" date="2016-04" db="EMBL/GenBank/DDBJ databases">
        <authorList>
            <person name="Evans L.H."/>
            <person name="Alamgir A."/>
            <person name="Owens N."/>
            <person name="Weber N.D."/>
            <person name="Virtaneva K."/>
            <person name="Barbian K."/>
            <person name="Babar A."/>
            <person name="Rosenke K."/>
        </authorList>
    </citation>
    <scope>NUCLEOTIDE SEQUENCE [LARGE SCALE GENOMIC DNA]</scope>
    <source>
        <strain evidence="6 7">IFM 0406</strain>
    </source>
</reference>
<dbReference type="InterPro" id="IPR012318">
    <property type="entry name" value="HTH_CRP"/>
</dbReference>
<dbReference type="PROSITE" id="PS51063">
    <property type="entry name" value="HTH_CRP_2"/>
    <property type="match status" value="1"/>
</dbReference>
<feature type="domain" description="Cyclic nucleotide-binding" evidence="4">
    <location>
        <begin position="39"/>
        <end position="158"/>
    </location>
</feature>
<evidence type="ECO:0000256" key="3">
    <source>
        <dbReference type="ARBA" id="ARBA00023163"/>
    </source>
</evidence>
<dbReference type="InterPro" id="IPR050397">
    <property type="entry name" value="Env_Response_Regulators"/>
</dbReference>
<dbReference type="AlphaFoldDB" id="A0A164NSC6"/>
<keyword evidence="7" id="KW-1185">Reference proteome</keyword>
<protein>
    <submittedName>
        <fullName evidence="6">Transcriptional regulator</fullName>
    </submittedName>
</protein>
<keyword evidence="3" id="KW-0804">Transcription</keyword>
<name>A0A164NSC6_9NOCA</name>
<comment type="caution">
    <text evidence="6">The sequence shown here is derived from an EMBL/GenBank/DDBJ whole genome shotgun (WGS) entry which is preliminary data.</text>
</comment>
<dbReference type="PROSITE" id="PS50042">
    <property type="entry name" value="CNMP_BINDING_3"/>
    <property type="match status" value="1"/>
</dbReference>
<organism evidence="6 7">
    <name type="scientific">Nocardia terpenica</name>
    <dbReference type="NCBI Taxonomy" id="455432"/>
    <lineage>
        <taxon>Bacteria</taxon>
        <taxon>Bacillati</taxon>
        <taxon>Actinomycetota</taxon>
        <taxon>Actinomycetes</taxon>
        <taxon>Mycobacteriales</taxon>
        <taxon>Nocardiaceae</taxon>
        <taxon>Nocardia</taxon>
    </lineage>
</organism>
<dbReference type="SMART" id="SM00419">
    <property type="entry name" value="HTH_CRP"/>
    <property type="match status" value="1"/>
</dbReference>
<sequence>MNRSEGPLTHLLHTFGGESFSEDQLRQAAWIARCVGRGAAAPLRPDDLAALADLLEFQSLPAGSVVFAAGNPADGVWIVRQGQLELSVGSGRRRAVVDVLRPGDVDGDIPLLLDMPLMYTARALTGATCLYLSHTAFEKLLAGHPAIARRWLSSVAQRTAATQTRLISILGRPLTAQVAQLLLDESVDGSVQLAQRTVAAMLGVQRPSLNKILKEFERDGIIEIGYAALDIKNPDRLRGIQQQA</sequence>
<evidence type="ECO:0000259" key="5">
    <source>
        <dbReference type="PROSITE" id="PS51063"/>
    </source>
</evidence>
<dbReference type="GO" id="GO:0003700">
    <property type="term" value="F:DNA-binding transcription factor activity"/>
    <property type="evidence" value="ECO:0007669"/>
    <property type="project" value="TreeGrafter"/>
</dbReference>
<dbReference type="SUPFAM" id="SSF46785">
    <property type="entry name" value="Winged helix' DNA-binding domain"/>
    <property type="match status" value="1"/>
</dbReference>
<accession>A0A164NSC6</accession>
<dbReference type="STRING" id="455432.AWN90_21640"/>
<evidence type="ECO:0000256" key="2">
    <source>
        <dbReference type="ARBA" id="ARBA00023125"/>
    </source>
</evidence>
<dbReference type="Pfam" id="PF13545">
    <property type="entry name" value="HTH_Crp_2"/>
    <property type="match status" value="1"/>
</dbReference>
<dbReference type="OrthoDB" id="272447at2"/>
<dbReference type="PANTHER" id="PTHR24567:SF74">
    <property type="entry name" value="HTH-TYPE TRANSCRIPTIONAL REGULATOR ARCR"/>
    <property type="match status" value="1"/>
</dbReference>
<dbReference type="PANTHER" id="PTHR24567">
    <property type="entry name" value="CRP FAMILY TRANSCRIPTIONAL REGULATORY PROTEIN"/>
    <property type="match status" value="1"/>
</dbReference>
<dbReference type="InterPro" id="IPR018490">
    <property type="entry name" value="cNMP-bd_dom_sf"/>
</dbReference>
<dbReference type="SUPFAM" id="SSF51206">
    <property type="entry name" value="cAMP-binding domain-like"/>
    <property type="match status" value="1"/>
</dbReference>
<evidence type="ECO:0000313" key="7">
    <source>
        <dbReference type="Proteomes" id="UP000076512"/>
    </source>
</evidence>
<feature type="domain" description="HTH crp-type" evidence="5">
    <location>
        <begin position="172"/>
        <end position="235"/>
    </location>
</feature>
<keyword evidence="1" id="KW-0805">Transcription regulation</keyword>
<dbReference type="Gene3D" id="2.60.120.10">
    <property type="entry name" value="Jelly Rolls"/>
    <property type="match status" value="1"/>
</dbReference>
<dbReference type="Proteomes" id="UP000076512">
    <property type="component" value="Unassembled WGS sequence"/>
</dbReference>
<dbReference type="GO" id="GO:0005829">
    <property type="term" value="C:cytosol"/>
    <property type="evidence" value="ECO:0007669"/>
    <property type="project" value="TreeGrafter"/>
</dbReference>